<dbReference type="PANTHER" id="PTHR11019:SF159">
    <property type="entry name" value="TRANSCRIPTIONAL REGULATOR-RELATED"/>
    <property type="match status" value="1"/>
</dbReference>
<feature type="region of interest" description="Disordered" evidence="6">
    <location>
        <begin position="247"/>
        <end position="274"/>
    </location>
</feature>
<dbReference type="FunFam" id="1.10.10.60:FF:000132">
    <property type="entry name" value="AraC family transcriptional regulator"/>
    <property type="match status" value="1"/>
</dbReference>
<proteinExistence type="predicted"/>
<dbReference type="Pfam" id="PF12833">
    <property type="entry name" value="HTH_18"/>
    <property type="match status" value="1"/>
</dbReference>
<dbReference type="PROSITE" id="PS00041">
    <property type="entry name" value="HTH_ARAC_FAMILY_1"/>
    <property type="match status" value="1"/>
</dbReference>
<gene>
    <name evidence="8" type="ORF">SAMN06265795_115101</name>
</gene>
<dbReference type="Gene3D" id="1.10.10.60">
    <property type="entry name" value="Homeodomain-like"/>
    <property type="match status" value="2"/>
</dbReference>
<feature type="compositionally biased region" description="Basic and acidic residues" evidence="6">
    <location>
        <begin position="253"/>
        <end position="265"/>
    </location>
</feature>
<keyword evidence="3" id="KW-0238">DNA-binding</keyword>
<dbReference type="InterPro" id="IPR020449">
    <property type="entry name" value="Tscrpt_reg_AraC-type_HTH"/>
</dbReference>
<evidence type="ECO:0000256" key="5">
    <source>
        <dbReference type="ARBA" id="ARBA00023163"/>
    </source>
</evidence>
<keyword evidence="1" id="KW-0678">Repressor</keyword>
<dbReference type="InterPro" id="IPR014710">
    <property type="entry name" value="RmlC-like_jellyroll"/>
</dbReference>
<evidence type="ECO:0000256" key="3">
    <source>
        <dbReference type="ARBA" id="ARBA00023125"/>
    </source>
</evidence>
<evidence type="ECO:0000313" key="9">
    <source>
        <dbReference type="Proteomes" id="UP000198284"/>
    </source>
</evidence>
<dbReference type="PRINTS" id="PR00032">
    <property type="entry name" value="HTHARAC"/>
</dbReference>
<evidence type="ECO:0000259" key="7">
    <source>
        <dbReference type="PROSITE" id="PS01124"/>
    </source>
</evidence>
<accession>A0A239KDV9</accession>
<dbReference type="InterPro" id="IPR003313">
    <property type="entry name" value="AraC-bd"/>
</dbReference>
<keyword evidence="5" id="KW-0804">Transcription</keyword>
<name>A0A239KDV9_9BURK</name>
<dbReference type="Gene3D" id="2.60.120.10">
    <property type="entry name" value="Jelly Rolls"/>
    <property type="match status" value="1"/>
</dbReference>
<dbReference type="PANTHER" id="PTHR11019">
    <property type="entry name" value="HTH-TYPE TRANSCRIPTIONAL REGULATOR NIMR"/>
    <property type="match status" value="1"/>
</dbReference>
<dbReference type="Proteomes" id="UP000198284">
    <property type="component" value="Unassembled WGS sequence"/>
</dbReference>
<dbReference type="AlphaFoldDB" id="A0A239KDV9"/>
<dbReference type="PROSITE" id="PS01124">
    <property type="entry name" value="HTH_ARAC_FAMILY_2"/>
    <property type="match status" value="1"/>
</dbReference>
<evidence type="ECO:0000256" key="1">
    <source>
        <dbReference type="ARBA" id="ARBA00022491"/>
    </source>
</evidence>
<dbReference type="RefSeq" id="WP_089400844.1">
    <property type="nucleotide sequence ID" value="NZ_FZOT01000015.1"/>
</dbReference>
<protein>
    <submittedName>
        <fullName evidence="8">Transcriptional regulator, AraC family</fullName>
    </submittedName>
</protein>
<feature type="domain" description="HTH araC/xylS-type" evidence="7">
    <location>
        <begin position="153"/>
        <end position="250"/>
    </location>
</feature>
<evidence type="ECO:0000256" key="4">
    <source>
        <dbReference type="ARBA" id="ARBA00023159"/>
    </source>
</evidence>
<sequence>MRFIDPDGAENPVFVLVQRYDAGEGNWHVHRRAQLIQPGEGVLTVRTDAGVWVVPPQRAVWILPGERHQVSAAKAFLLRSLYVDASAAPIPSRSGVIFVDRLLDALMAEAATFGHSFPSHGMEQRLLQVILDRLGRLDVVPSWLPMPTDGRLLRLIGLLDQDPAEARTLDTLAGLCGMTGRTAARLFLKQTGLTFSHWRQQFRLLKAIHLLSMGKSVTYIALEVGYRDVSSFITVFKEAFGETPARYFQSQQKRQERMPRGREPKQAASRAASA</sequence>
<keyword evidence="9" id="KW-1185">Reference proteome</keyword>
<evidence type="ECO:0000256" key="2">
    <source>
        <dbReference type="ARBA" id="ARBA00023015"/>
    </source>
</evidence>
<dbReference type="InterPro" id="IPR018060">
    <property type="entry name" value="HTH_AraC"/>
</dbReference>
<dbReference type="SUPFAM" id="SSF46689">
    <property type="entry name" value="Homeodomain-like"/>
    <property type="match status" value="1"/>
</dbReference>
<keyword evidence="2" id="KW-0805">Transcription regulation</keyword>
<keyword evidence="4" id="KW-0010">Activator</keyword>
<dbReference type="EMBL" id="FZOT01000015">
    <property type="protein sequence ID" value="SNT15839.1"/>
    <property type="molecule type" value="Genomic_DNA"/>
</dbReference>
<dbReference type="GO" id="GO:0003700">
    <property type="term" value="F:DNA-binding transcription factor activity"/>
    <property type="evidence" value="ECO:0007669"/>
    <property type="project" value="InterPro"/>
</dbReference>
<dbReference type="SMART" id="SM00342">
    <property type="entry name" value="HTH_ARAC"/>
    <property type="match status" value="1"/>
</dbReference>
<dbReference type="CDD" id="cd06124">
    <property type="entry name" value="cupin_NimR-like_N"/>
    <property type="match status" value="1"/>
</dbReference>
<dbReference type="GO" id="GO:0043565">
    <property type="term" value="F:sequence-specific DNA binding"/>
    <property type="evidence" value="ECO:0007669"/>
    <property type="project" value="InterPro"/>
</dbReference>
<organism evidence="8 9">
    <name type="scientific">Noviherbaspirillum humi</name>
    <dbReference type="NCBI Taxonomy" id="1688639"/>
    <lineage>
        <taxon>Bacteria</taxon>
        <taxon>Pseudomonadati</taxon>
        <taxon>Pseudomonadota</taxon>
        <taxon>Betaproteobacteria</taxon>
        <taxon>Burkholderiales</taxon>
        <taxon>Oxalobacteraceae</taxon>
        <taxon>Noviherbaspirillum</taxon>
    </lineage>
</organism>
<dbReference type="InterPro" id="IPR018062">
    <property type="entry name" value="HTH_AraC-typ_CS"/>
</dbReference>
<dbReference type="InterPro" id="IPR011051">
    <property type="entry name" value="RmlC_Cupin_sf"/>
</dbReference>
<reference evidence="8 9" key="1">
    <citation type="submission" date="2017-06" db="EMBL/GenBank/DDBJ databases">
        <authorList>
            <person name="Kim H.J."/>
            <person name="Triplett B.A."/>
        </authorList>
    </citation>
    <scope>NUCLEOTIDE SEQUENCE [LARGE SCALE GENOMIC DNA]</scope>
    <source>
        <strain evidence="8 9">U15</strain>
    </source>
</reference>
<dbReference type="InterPro" id="IPR009057">
    <property type="entry name" value="Homeodomain-like_sf"/>
</dbReference>
<evidence type="ECO:0000256" key="6">
    <source>
        <dbReference type="SAM" id="MobiDB-lite"/>
    </source>
</evidence>
<evidence type="ECO:0000313" key="8">
    <source>
        <dbReference type="EMBL" id="SNT15839.1"/>
    </source>
</evidence>
<dbReference type="OrthoDB" id="9804543at2"/>
<dbReference type="SUPFAM" id="SSF51182">
    <property type="entry name" value="RmlC-like cupins"/>
    <property type="match status" value="1"/>
</dbReference>
<dbReference type="Pfam" id="PF02311">
    <property type="entry name" value="AraC_binding"/>
    <property type="match status" value="1"/>
</dbReference>